<comment type="caution">
    <text evidence="1">The sequence shown here is derived from an EMBL/GenBank/DDBJ whole genome shotgun (WGS) entry which is preliminary data.</text>
</comment>
<dbReference type="EMBL" id="CM043015">
    <property type="protein sequence ID" value="KAI4471309.1"/>
    <property type="molecule type" value="Genomic_DNA"/>
</dbReference>
<proteinExistence type="predicted"/>
<protein>
    <submittedName>
        <fullName evidence="1">E3 ubiquitin-protein ligase ccnb1ip1</fullName>
    </submittedName>
</protein>
<organism evidence="1 2">
    <name type="scientific">Holotrichia oblita</name>
    <name type="common">Chafer beetle</name>
    <dbReference type="NCBI Taxonomy" id="644536"/>
    <lineage>
        <taxon>Eukaryota</taxon>
        <taxon>Metazoa</taxon>
        <taxon>Ecdysozoa</taxon>
        <taxon>Arthropoda</taxon>
        <taxon>Hexapoda</taxon>
        <taxon>Insecta</taxon>
        <taxon>Pterygota</taxon>
        <taxon>Neoptera</taxon>
        <taxon>Endopterygota</taxon>
        <taxon>Coleoptera</taxon>
        <taxon>Polyphaga</taxon>
        <taxon>Scarabaeiformia</taxon>
        <taxon>Scarabaeidae</taxon>
        <taxon>Melolonthinae</taxon>
        <taxon>Holotrichia</taxon>
    </lineage>
</organism>
<evidence type="ECO:0000313" key="2">
    <source>
        <dbReference type="Proteomes" id="UP001056778"/>
    </source>
</evidence>
<gene>
    <name evidence="1" type="ORF">MML48_1g20892</name>
</gene>
<reference evidence="1" key="1">
    <citation type="submission" date="2022-04" db="EMBL/GenBank/DDBJ databases">
        <title>Chromosome-scale genome assembly of Holotrichia oblita Faldermann.</title>
        <authorList>
            <person name="Rongchong L."/>
        </authorList>
    </citation>
    <scope>NUCLEOTIDE SEQUENCE</scope>
    <source>
        <strain evidence="1">81SQS9</strain>
    </source>
</reference>
<keyword evidence="2" id="KW-1185">Reference proteome</keyword>
<evidence type="ECO:0000313" key="1">
    <source>
        <dbReference type="EMBL" id="KAI4471309.1"/>
    </source>
</evidence>
<sequence length="258" mass="30279">MADGELRCNLQSCRKVLEENALVTSCSHIFCYQHGQVSISNENCLACGTKFRSKTDFSVTDLRPSDQIKSMLLSGLNPDQALEIANRSISFYTYQLFNENRLKDEMLKRTKEECDNLKAYCSSLKTKYHTEIDKLQRSTLCLKKDIEEKIGELEKQREQTCQYSRLSKKLQLELATCRREIAMLKARNNRDESTNSPRNPSFEFLFKPEKTSMRQDTEFYEGSSSEYYYEFNNYKMFLIIHYIIGYKPSKWPYPGYSD</sequence>
<accession>A0ACB9TWS5</accession>
<name>A0ACB9TWS5_HOLOL</name>
<dbReference type="Proteomes" id="UP001056778">
    <property type="component" value="Chromosome 1"/>
</dbReference>